<evidence type="ECO:0000313" key="2">
    <source>
        <dbReference type="EMBL" id="MFC7440219.1"/>
    </source>
</evidence>
<evidence type="ECO:0000313" key="3">
    <source>
        <dbReference type="Proteomes" id="UP001596500"/>
    </source>
</evidence>
<dbReference type="SUPFAM" id="SSF56281">
    <property type="entry name" value="Metallo-hydrolase/oxidoreductase"/>
    <property type="match status" value="1"/>
</dbReference>
<reference evidence="3" key="1">
    <citation type="journal article" date="2019" name="Int. J. Syst. Evol. Microbiol.">
        <title>The Global Catalogue of Microorganisms (GCM) 10K type strain sequencing project: providing services to taxonomists for standard genome sequencing and annotation.</title>
        <authorList>
            <consortium name="The Broad Institute Genomics Platform"/>
            <consortium name="The Broad Institute Genome Sequencing Center for Infectious Disease"/>
            <person name="Wu L."/>
            <person name="Ma J."/>
        </authorList>
    </citation>
    <scope>NUCLEOTIDE SEQUENCE [LARGE SCALE GENOMIC DNA]</scope>
    <source>
        <strain evidence="3">CGMCC 1.12942</strain>
    </source>
</reference>
<feature type="domain" description="Metallo-beta-lactamase" evidence="1">
    <location>
        <begin position="28"/>
        <end position="199"/>
    </location>
</feature>
<gene>
    <name evidence="2" type="ORF">ACFQNG_03445</name>
</gene>
<protein>
    <submittedName>
        <fullName evidence="2">MBL fold metallo-hydrolase</fullName>
        <ecNumber evidence="2">3.-.-.-</ecNumber>
    </submittedName>
</protein>
<proteinExistence type="predicted"/>
<dbReference type="SMART" id="SM00849">
    <property type="entry name" value="Lactamase_B"/>
    <property type="match status" value="1"/>
</dbReference>
<name>A0ABW2RH22_9BACL</name>
<dbReference type="Pfam" id="PF00753">
    <property type="entry name" value="Lactamase_B"/>
    <property type="match status" value="1"/>
</dbReference>
<evidence type="ECO:0000259" key="1">
    <source>
        <dbReference type="SMART" id="SM00849"/>
    </source>
</evidence>
<dbReference type="RefSeq" id="WP_379863439.1">
    <property type="nucleotide sequence ID" value="NZ_JBHTBW010000006.1"/>
</dbReference>
<keyword evidence="3" id="KW-1185">Reference proteome</keyword>
<keyword evidence="2" id="KW-0378">Hydrolase</keyword>
<dbReference type="GO" id="GO:0016787">
    <property type="term" value="F:hydrolase activity"/>
    <property type="evidence" value="ECO:0007669"/>
    <property type="project" value="UniProtKB-KW"/>
</dbReference>
<dbReference type="EMBL" id="JBHTBW010000006">
    <property type="protein sequence ID" value="MFC7440219.1"/>
    <property type="molecule type" value="Genomic_DNA"/>
</dbReference>
<dbReference type="Proteomes" id="UP001596500">
    <property type="component" value="Unassembled WGS sequence"/>
</dbReference>
<sequence length="270" mass="30756">MNKNQVTLKKFGEVGSIQGRFIRFGTPFTYCLYFVDGLLIDTGPPRHRKEITRLTDSLDIKMIGLTHFHEDHSGNAAWLSRRYQVPVYMGRKTAQILQHPPLIPFYRRYVWGQMESVQGEVLPNELVTSNHRFLVIPSPGHAKDHCCFVEMERGWLFAGDLFLGKRLYYGLRDESVPDMIQSIDSVLCHSSVQTLFCGHAGIVEEGREALSAKKAYLEQLVKRTKELAGAGVGEREIAKELLPRHPLLEWISGGEMAPVHLIRSILKENR</sequence>
<organism evidence="2 3">
    <name type="scientific">Laceyella putida</name>
    <dbReference type="NCBI Taxonomy" id="110101"/>
    <lineage>
        <taxon>Bacteria</taxon>
        <taxon>Bacillati</taxon>
        <taxon>Bacillota</taxon>
        <taxon>Bacilli</taxon>
        <taxon>Bacillales</taxon>
        <taxon>Thermoactinomycetaceae</taxon>
        <taxon>Laceyella</taxon>
    </lineage>
</organism>
<dbReference type="InterPro" id="IPR036866">
    <property type="entry name" value="RibonucZ/Hydroxyglut_hydro"/>
</dbReference>
<dbReference type="EC" id="3.-.-.-" evidence="2"/>
<accession>A0ABW2RH22</accession>
<dbReference type="InterPro" id="IPR050662">
    <property type="entry name" value="Sec-metab_biosynth-thioest"/>
</dbReference>
<dbReference type="Gene3D" id="3.60.15.10">
    <property type="entry name" value="Ribonuclease Z/Hydroxyacylglutathione hydrolase-like"/>
    <property type="match status" value="1"/>
</dbReference>
<dbReference type="PANTHER" id="PTHR23131">
    <property type="entry name" value="ENDORIBONUCLEASE LACTB2"/>
    <property type="match status" value="1"/>
</dbReference>
<comment type="caution">
    <text evidence="2">The sequence shown here is derived from an EMBL/GenBank/DDBJ whole genome shotgun (WGS) entry which is preliminary data.</text>
</comment>
<dbReference type="InterPro" id="IPR001279">
    <property type="entry name" value="Metallo-B-lactamas"/>
</dbReference>